<feature type="domain" description="F-box" evidence="1">
    <location>
        <begin position="1"/>
        <end position="43"/>
    </location>
</feature>
<name>L2FD44_COLFN</name>
<dbReference type="Pfam" id="PF12937">
    <property type="entry name" value="F-box-like"/>
    <property type="match status" value="1"/>
</dbReference>
<dbReference type="CDD" id="cd09917">
    <property type="entry name" value="F-box_SF"/>
    <property type="match status" value="1"/>
</dbReference>
<accession>L2FD44</accession>
<dbReference type="SMART" id="SM00256">
    <property type="entry name" value="FBOX"/>
    <property type="match status" value="1"/>
</dbReference>
<dbReference type="Gene3D" id="1.20.1280.50">
    <property type="match status" value="1"/>
</dbReference>
<dbReference type="PROSITE" id="PS50181">
    <property type="entry name" value="FBOX"/>
    <property type="match status" value="1"/>
</dbReference>
<evidence type="ECO:0000313" key="2">
    <source>
        <dbReference type="EMBL" id="ELA23941.1"/>
    </source>
</evidence>
<dbReference type="InterPro" id="IPR001810">
    <property type="entry name" value="F-box_dom"/>
</dbReference>
<protein>
    <recommendedName>
        <fullName evidence="1">F-box domain-containing protein</fullName>
    </recommendedName>
</protein>
<dbReference type="SUPFAM" id="SSF81383">
    <property type="entry name" value="F-box domain"/>
    <property type="match status" value="1"/>
</dbReference>
<dbReference type="HOGENOM" id="CLU_050873_0_0_1"/>
<reference evidence="2" key="1">
    <citation type="submission" date="2012-08" db="EMBL/GenBank/DDBJ databases">
        <title>Genome analysis of Colletotrichum orbiculare and Colletotrichum fructicola.</title>
        <authorList>
            <person name="Gan P.H.P."/>
            <person name="Ikeda K."/>
            <person name="Irieda H."/>
            <person name="Narusaka M."/>
            <person name="O'Connell R.J."/>
            <person name="Narusaka Y."/>
            <person name="Takano Y."/>
            <person name="Kubo Y."/>
            <person name="Shirasu K."/>
        </authorList>
    </citation>
    <scope>NUCLEOTIDE SEQUENCE</scope>
    <source>
        <strain evidence="2">Nara gc5</strain>
    </source>
</reference>
<evidence type="ECO:0000259" key="1">
    <source>
        <dbReference type="PROSITE" id="PS50181"/>
    </source>
</evidence>
<gene>
    <name evidence="2" type="ORF">CGGC5_14483</name>
</gene>
<feature type="non-terminal residue" evidence="2">
    <location>
        <position position="286"/>
    </location>
</feature>
<dbReference type="InterPro" id="IPR036047">
    <property type="entry name" value="F-box-like_dom_sf"/>
</dbReference>
<dbReference type="EMBL" id="KB021322">
    <property type="protein sequence ID" value="ELA23941.1"/>
    <property type="molecule type" value="Genomic_DNA"/>
</dbReference>
<dbReference type="STRING" id="1213859.L2FD44"/>
<organism evidence="2">
    <name type="scientific">Colletotrichum fructicola (strain Nara gc5)</name>
    <name type="common">Anthracnose fungus</name>
    <name type="synonym">Colletotrichum gloeosporioides (strain Nara gc5)</name>
    <dbReference type="NCBI Taxonomy" id="1213859"/>
    <lineage>
        <taxon>Eukaryota</taxon>
        <taxon>Fungi</taxon>
        <taxon>Dikarya</taxon>
        <taxon>Ascomycota</taxon>
        <taxon>Pezizomycotina</taxon>
        <taxon>Sordariomycetes</taxon>
        <taxon>Hypocreomycetidae</taxon>
        <taxon>Glomerellales</taxon>
        <taxon>Glomerellaceae</taxon>
        <taxon>Colletotrichum</taxon>
        <taxon>Colletotrichum gloeosporioides species complex</taxon>
    </lineage>
</organism>
<sequence>MHNVPTEILSLVLNYLDLTDLSRTARCCKRLHQLANEKLYETLRLQIKMHGPDDQTAKVLGTLLQNPRLREPLRHIDVQFDEDSLWTQSHSRLLAISLMQILKPDRGVHEGRKGAAGNLLNGTALHHLRHLSLSYINVAALQPSRISRLESLELYGCAGVEEFLDRLANEVPSSLRVVRITAHSKSGRSRAYTAWLRSAQNVENITLCIGGLARVIPLDDIGAHGSTLRTLILDARRNLWDPASVCAYSPDDLRRVVNMCCRLRILGMPIDLRDYQRQRYTRSPQL</sequence>
<dbReference type="AlphaFoldDB" id="L2FD44"/>
<proteinExistence type="predicted"/>